<dbReference type="OrthoDB" id="6616702at2759"/>
<proteinExistence type="predicted"/>
<evidence type="ECO:0000313" key="2">
    <source>
        <dbReference type="Proteomes" id="UP000801492"/>
    </source>
</evidence>
<comment type="caution">
    <text evidence="1">The sequence shown here is derived from an EMBL/GenBank/DDBJ whole genome shotgun (WGS) entry which is preliminary data.</text>
</comment>
<reference evidence="1" key="1">
    <citation type="submission" date="2019-08" db="EMBL/GenBank/DDBJ databases">
        <title>The genome of the North American firefly Photinus pyralis.</title>
        <authorList>
            <consortium name="Photinus pyralis genome working group"/>
            <person name="Fallon T.R."/>
            <person name="Sander Lower S.E."/>
            <person name="Weng J.-K."/>
        </authorList>
    </citation>
    <scope>NUCLEOTIDE SEQUENCE</scope>
    <source>
        <strain evidence="1">TRF0915ILg1</strain>
        <tissue evidence="1">Whole body</tissue>
    </source>
</reference>
<protein>
    <submittedName>
        <fullName evidence="1">Uncharacterized protein</fullName>
    </submittedName>
</protein>
<dbReference type="AlphaFoldDB" id="A0A8K0CYW4"/>
<keyword evidence="2" id="KW-1185">Reference proteome</keyword>
<evidence type="ECO:0000313" key="1">
    <source>
        <dbReference type="EMBL" id="KAF2896288.1"/>
    </source>
</evidence>
<dbReference type="EMBL" id="VTPC01005205">
    <property type="protein sequence ID" value="KAF2896288.1"/>
    <property type="molecule type" value="Genomic_DNA"/>
</dbReference>
<name>A0A8K0CYW4_IGNLU</name>
<dbReference type="Proteomes" id="UP000801492">
    <property type="component" value="Unassembled WGS sequence"/>
</dbReference>
<gene>
    <name evidence="1" type="ORF">ILUMI_09886</name>
</gene>
<accession>A0A8K0CYW4</accession>
<organism evidence="1 2">
    <name type="scientific">Ignelater luminosus</name>
    <name type="common">Cucubano</name>
    <name type="synonym">Pyrophorus luminosus</name>
    <dbReference type="NCBI Taxonomy" id="2038154"/>
    <lineage>
        <taxon>Eukaryota</taxon>
        <taxon>Metazoa</taxon>
        <taxon>Ecdysozoa</taxon>
        <taxon>Arthropoda</taxon>
        <taxon>Hexapoda</taxon>
        <taxon>Insecta</taxon>
        <taxon>Pterygota</taxon>
        <taxon>Neoptera</taxon>
        <taxon>Endopterygota</taxon>
        <taxon>Coleoptera</taxon>
        <taxon>Polyphaga</taxon>
        <taxon>Elateriformia</taxon>
        <taxon>Elateroidea</taxon>
        <taxon>Elateridae</taxon>
        <taxon>Agrypninae</taxon>
        <taxon>Pyrophorini</taxon>
        <taxon>Ignelater</taxon>
    </lineage>
</organism>
<feature type="non-terminal residue" evidence="1">
    <location>
        <position position="219"/>
    </location>
</feature>
<sequence length="219" mass="24821">MKRAAKEVILKACSLRATAKKYGIDKMILRSVARSTAFNKHTVDQLFALLREVLEREHLRPDAIYNCENTGVQTFQRPGKIISQKEQKHALAVADAVYFSDWYSQYYPFLRYPVCVMIQNAQEEITIKAGGLIDMNAATVLNWSGNSNDILAKRGHVNYTTELLFNNDETIKTLGMSWNRISDNMSFSVKDFTEVNIVSKRTILSSISKLFDPIGLVTS</sequence>